<dbReference type="OMA" id="KVIYVKC"/>
<dbReference type="SMR" id="A0A1J6J4E4"/>
<dbReference type="AlphaFoldDB" id="A0A1J6J4E4"/>
<dbReference type="Gene3D" id="3.40.50.1580">
    <property type="entry name" value="Nucleoside phosphorylase domain"/>
    <property type="match status" value="1"/>
</dbReference>
<dbReference type="Proteomes" id="UP000187609">
    <property type="component" value="Unassembled WGS sequence"/>
</dbReference>
<dbReference type="InterPro" id="IPR000845">
    <property type="entry name" value="Nucleoside_phosphorylase_d"/>
</dbReference>
<proteinExistence type="predicted"/>
<organism evidence="2 3">
    <name type="scientific">Nicotiana attenuata</name>
    <name type="common">Coyote tobacco</name>
    <dbReference type="NCBI Taxonomy" id="49451"/>
    <lineage>
        <taxon>Eukaryota</taxon>
        <taxon>Viridiplantae</taxon>
        <taxon>Streptophyta</taxon>
        <taxon>Embryophyta</taxon>
        <taxon>Tracheophyta</taxon>
        <taxon>Spermatophyta</taxon>
        <taxon>Magnoliopsida</taxon>
        <taxon>eudicotyledons</taxon>
        <taxon>Gunneridae</taxon>
        <taxon>Pentapetalae</taxon>
        <taxon>asterids</taxon>
        <taxon>lamiids</taxon>
        <taxon>Solanales</taxon>
        <taxon>Solanaceae</taxon>
        <taxon>Nicotianoideae</taxon>
        <taxon>Nicotianeae</taxon>
        <taxon>Nicotiana</taxon>
    </lineage>
</organism>
<name>A0A1J6J4E4_NICAT</name>
<dbReference type="PANTHER" id="PTHR21234">
    <property type="entry name" value="PURINE NUCLEOSIDE PHOSPHORYLASE"/>
    <property type="match status" value="1"/>
</dbReference>
<keyword evidence="3" id="KW-1185">Reference proteome</keyword>
<dbReference type="EMBL" id="MJEQ01037188">
    <property type="protein sequence ID" value="OIT02137.1"/>
    <property type="molecule type" value="Genomic_DNA"/>
</dbReference>
<accession>A0A1J6J4E4</accession>
<dbReference type="InterPro" id="IPR035994">
    <property type="entry name" value="Nucleoside_phosphorylase_sf"/>
</dbReference>
<dbReference type="CDD" id="cd09008">
    <property type="entry name" value="MTAN"/>
    <property type="match status" value="1"/>
</dbReference>
<sequence length="353" mass="38670">MNHNLLQFKQMAAKQVILSFSLIFSLAFIPLLIFSAQAVPLERLNSLRVIKSVNKNGPFLGLITVYAPEEEAFFSTGVFRPDSRHPFVDLSGRRFQIGKVAGKKVIYVKCGVGLVNAAAATQQMLDLFDIKGVIHFGISGNANSSMHIGDVTIPYQVAQTGLWDWLKPNATLEPNDFAQFDFKNYNAPKGGDNKLGHVGYSTEQFYSTSGEVNVPQRPVWFNITKNWLNVASHLQGMKLEQCANSTLCLPQKPKLVVGLKGATSNFFIDNAAYTDFLFKTFGVTSLDMESSAVVMTCLSNGYPVIAIRGMSDLAGTQEGDNTIRLFGTLAALNTAKVVISFVNSLPGIYISKF</sequence>
<dbReference type="GO" id="GO:0009116">
    <property type="term" value="P:nucleoside metabolic process"/>
    <property type="evidence" value="ECO:0007669"/>
    <property type="project" value="InterPro"/>
</dbReference>
<reference evidence="2" key="1">
    <citation type="submission" date="2016-11" db="EMBL/GenBank/DDBJ databases">
        <title>The genome of Nicotiana attenuata.</title>
        <authorList>
            <person name="Xu S."/>
            <person name="Brockmoeller T."/>
            <person name="Gaquerel E."/>
            <person name="Navarro A."/>
            <person name="Kuhl H."/>
            <person name="Gase K."/>
            <person name="Ling Z."/>
            <person name="Zhou W."/>
            <person name="Kreitzer C."/>
            <person name="Stanke M."/>
            <person name="Tang H."/>
            <person name="Lyons E."/>
            <person name="Pandey P."/>
            <person name="Pandey S.P."/>
            <person name="Timmermann B."/>
            <person name="Baldwin I.T."/>
        </authorList>
    </citation>
    <scope>NUCLEOTIDE SEQUENCE [LARGE SCALE GENOMIC DNA]</scope>
    <source>
        <strain evidence="2">UT</strain>
    </source>
</reference>
<dbReference type="KEGG" id="nau:109226918"/>
<dbReference type="GO" id="GO:0003824">
    <property type="term" value="F:catalytic activity"/>
    <property type="evidence" value="ECO:0007669"/>
    <property type="project" value="InterPro"/>
</dbReference>
<protein>
    <submittedName>
        <fullName evidence="2">Bark storage protein a</fullName>
    </submittedName>
</protein>
<dbReference type="STRING" id="49451.A0A1J6J4E4"/>
<dbReference type="OrthoDB" id="1916878at2759"/>
<gene>
    <name evidence="2" type="primary">BSPA_1</name>
    <name evidence="2" type="ORF">A4A49_04698</name>
</gene>
<dbReference type="Pfam" id="PF01048">
    <property type="entry name" value="PNP_UDP_1"/>
    <property type="match status" value="1"/>
</dbReference>
<dbReference type="SUPFAM" id="SSF53167">
    <property type="entry name" value="Purine and uridine phosphorylases"/>
    <property type="match status" value="1"/>
</dbReference>
<comment type="caution">
    <text evidence="2">The sequence shown here is derived from an EMBL/GenBank/DDBJ whole genome shotgun (WGS) entry which is preliminary data.</text>
</comment>
<evidence type="ECO:0000313" key="2">
    <source>
        <dbReference type="EMBL" id="OIT02137.1"/>
    </source>
</evidence>
<dbReference type="Gramene" id="OIT02137">
    <property type="protein sequence ID" value="OIT02137"/>
    <property type="gene ID" value="A4A49_04698"/>
</dbReference>
<evidence type="ECO:0000259" key="1">
    <source>
        <dbReference type="Pfam" id="PF01048"/>
    </source>
</evidence>
<feature type="domain" description="Nucleoside phosphorylase" evidence="1">
    <location>
        <begin position="77"/>
        <end position="342"/>
    </location>
</feature>
<evidence type="ECO:0000313" key="3">
    <source>
        <dbReference type="Proteomes" id="UP000187609"/>
    </source>
</evidence>
<dbReference type="GeneID" id="109226918"/>
<dbReference type="PANTHER" id="PTHR21234:SF30">
    <property type="entry name" value="PHOSPHORYLASE SUPERFAMILY PROTEIN"/>
    <property type="match status" value="1"/>
</dbReference>